<reference evidence="4" key="1">
    <citation type="journal article" date="2019" name="Int. J. Syst. Evol. Microbiol.">
        <title>The Global Catalogue of Microorganisms (GCM) 10K type strain sequencing project: providing services to taxonomists for standard genome sequencing and annotation.</title>
        <authorList>
            <consortium name="The Broad Institute Genomics Platform"/>
            <consortium name="The Broad Institute Genome Sequencing Center for Infectious Disease"/>
            <person name="Wu L."/>
            <person name="Ma J."/>
        </authorList>
    </citation>
    <scope>NUCLEOTIDE SEQUENCE [LARGE SCALE GENOMIC DNA]</scope>
    <source>
        <strain evidence="4">TISTR 1514</strain>
    </source>
</reference>
<gene>
    <name evidence="3" type="ORF">ACFSW7_03565</name>
</gene>
<keyword evidence="4" id="KW-1185">Reference proteome</keyword>
<evidence type="ECO:0000313" key="4">
    <source>
        <dbReference type="Proteomes" id="UP001597492"/>
    </source>
</evidence>
<name>A0ABW5UUW1_9MICO</name>
<evidence type="ECO:0000256" key="1">
    <source>
        <dbReference type="SAM" id="MobiDB-lite"/>
    </source>
</evidence>
<dbReference type="Proteomes" id="UP001597492">
    <property type="component" value="Unassembled WGS sequence"/>
</dbReference>
<dbReference type="RefSeq" id="WP_019618001.1">
    <property type="nucleotide sequence ID" value="NZ_JBHUNE010000003.1"/>
</dbReference>
<sequence length="221" mass="22313">MDMPPLPPLRRASAPPAEAESSIPAPPSSASSTPAPSTPAPSRDASGWGTLESEPAEATQPTTQDAPARDELPPLPALAESSAQTEPATLAEPTASATKPRRGGVTLPVLIGIGVVALLIGAGGLLGARTFLQPSALESVPERCHLAEGGYELSETALTIPAPADVSAAPRFAGDVACVAYVLGGEDTQIEEGGTLPDLEGLEGYTATIDPESGDFTVEQS</sequence>
<organism evidence="3 4">
    <name type="scientific">Gulosibacter faecalis</name>
    <dbReference type="NCBI Taxonomy" id="272240"/>
    <lineage>
        <taxon>Bacteria</taxon>
        <taxon>Bacillati</taxon>
        <taxon>Actinomycetota</taxon>
        <taxon>Actinomycetes</taxon>
        <taxon>Micrococcales</taxon>
        <taxon>Microbacteriaceae</taxon>
        <taxon>Gulosibacter</taxon>
    </lineage>
</organism>
<proteinExistence type="predicted"/>
<feature type="compositionally biased region" description="Low complexity" evidence="1">
    <location>
        <begin position="9"/>
        <end position="35"/>
    </location>
</feature>
<keyword evidence="2" id="KW-0472">Membrane</keyword>
<accession>A0ABW5UUW1</accession>
<evidence type="ECO:0000256" key="2">
    <source>
        <dbReference type="SAM" id="Phobius"/>
    </source>
</evidence>
<comment type="caution">
    <text evidence="3">The sequence shown here is derived from an EMBL/GenBank/DDBJ whole genome shotgun (WGS) entry which is preliminary data.</text>
</comment>
<feature type="transmembrane region" description="Helical" evidence="2">
    <location>
        <begin position="105"/>
        <end position="126"/>
    </location>
</feature>
<keyword evidence="2" id="KW-0812">Transmembrane</keyword>
<dbReference type="EMBL" id="JBHUNE010000003">
    <property type="protein sequence ID" value="MFD2757456.1"/>
    <property type="molecule type" value="Genomic_DNA"/>
</dbReference>
<evidence type="ECO:0000313" key="3">
    <source>
        <dbReference type="EMBL" id="MFD2757456.1"/>
    </source>
</evidence>
<feature type="region of interest" description="Disordered" evidence="1">
    <location>
        <begin position="1"/>
        <end position="102"/>
    </location>
</feature>
<keyword evidence="2" id="KW-1133">Transmembrane helix</keyword>
<protein>
    <submittedName>
        <fullName evidence="3">Uncharacterized protein</fullName>
    </submittedName>
</protein>